<feature type="signal peptide" evidence="1">
    <location>
        <begin position="1"/>
        <end position="19"/>
    </location>
</feature>
<dbReference type="eggNOG" id="COG0584">
    <property type="taxonomic scope" value="Bacteria"/>
</dbReference>
<dbReference type="Proteomes" id="UP000002861">
    <property type="component" value="Chromosome"/>
</dbReference>
<dbReference type="SUPFAM" id="SSF51695">
    <property type="entry name" value="PLC-like phosphodiesterases"/>
    <property type="match status" value="1"/>
</dbReference>
<dbReference type="CDD" id="cd08566">
    <property type="entry name" value="GDPD_AtGDE_like"/>
    <property type="match status" value="1"/>
</dbReference>
<evidence type="ECO:0000313" key="3">
    <source>
        <dbReference type="EMBL" id="ABR39389.1"/>
    </source>
</evidence>
<dbReference type="AlphaFoldDB" id="A6L125"/>
<dbReference type="PaxDb" id="435590-BVU_1713"/>
<proteinExistence type="predicted"/>
<evidence type="ECO:0000313" key="4">
    <source>
        <dbReference type="Proteomes" id="UP000002861"/>
    </source>
</evidence>
<name>A6L125_PHOV8</name>
<dbReference type="GO" id="GO:0006644">
    <property type="term" value="P:phospholipid metabolic process"/>
    <property type="evidence" value="ECO:0007669"/>
    <property type="project" value="TreeGrafter"/>
</dbReference>
<dbReference type="Pfam" id="PF03009">
    <property type="entry name" value="GDPD"/>
    <property type="match status" value="1"/>
</dbReference>
<feature type="domain" description="GP-PDE" evidence="2">
    <location>
        <begin position="37"/>
        <end position="311"/>
    </location>
</feature>
<dbReference type="PANTHER" id="PTHR46320">
    <property type="entry name" value="GLYCEROPHOSPHODIESTER PHOSPHODIESTERASE 1"/>
    <property type="match status" value="1"/>
</dbReference>
<accession>A6L125</accession>
<reference evidence="3 4" key="1">
    <citation type="journal article" date="2007" name="PLoS Biol.">
        <title>Evolution of symbiotic bacteria in the distal human intestine.</title>
        <authorList>
            <person name="Xu J."/>
            <person name="Mahowald M.A."/>
            <person name="Ley R.E."/>
            <person name="Lozupone C.A."/>
            <person name="Hamady M."/>
            <person name="Martens E.C."/>
            <person name="Henrissat B."/>
            <person name="Coutinho P.M."/>
            <person name="Minx P."/>
            <person name="Latreille P."/>
            <person name="Cordum H."/>
            <person name="Van Brunt A."/>
            <person name="Kim K."/>
            <person name="Fulton R.S."/>
            <person name="Fulton L.A."/>
            <person name="Clifton S.W."/>
            <person name="Wilson R.K."/>
            <person name="Knight R.D."/>
            <person name="Gordon J.I."/>
        </authorList>
    </citation>
    <scope>NUCLEOTIDE SEQUENCE [LARGE SCALE GENOMIC DNA]</scope>
    <source>
        <strain evidence="4">ATCC 8482 / DSM 1447 / JCM 5826 / CCUG 4940 / NBRC 14291 / NCTC 11154</strain>
    </source>
</reference>
<dbReference type="KEGG" id="bvu:BVU_1713"/>
<dbReference type="HOGENOM" id="CLU_030006_9_3_10"/>
<gene>
    <name evidence="3" type="ordered locus">BVU_1713</name>
</gene>
<dbReference type="GO" id="GO:0006580">
    <property type="term" value="P:ethanolamine metabolic process"/>
    <property type="evidence" value="ECO:0007669"/>
    <property type="project" value="TreeGrafter"/>
</dbReference>
<dbReference type="BioCyc" id="BVUL435590:G1G59-1799-MONOMER"/>
<dbReference type="InterPro" id="IPR030395">
    <property type="entry name" value="GP_PDE_dom"/>
</dbReference>
<dbReference type="PANTHER" id="PTHR46320:SF1">
    <property type="entry name" value="GLYCEROPHOSPHODIESTER PHOSPHODIESTERASE 1"/>
    <property type="match status" value="1"/>
</dbReference>
<organism evidence="3 4">
    <name type="scientific">Phocaeicola vulgatus (strain ATCC 8482 / DSM 1447 / JCM 5826 / CCUG 4940 / NBRC 14291 / NCTC 11154)</name>
    <name type="common">Bacteroides vulgatus</name>
    <dbReference type="NCBI Taxonomy" id="435590"/>
    <lineage>
        <taxon>Bacteria</taxon>
        <taxon>Pseudomonadati</taxon>
        <taxon>Bacteroidota</taxon>
        <taxon>Bacteroidia</taxon>
        <taxon>Bacteroidales</taxon>
        <taxon>Bacteroidaceae</taxon>
        <taxon>Phocaeicola</taxon>
    </lineage>
</organism>
<keyword evidence="1" id="KW-0732">Signal</keyword>
<dbReference type="RefSeq" id="WP_011965278.1">
    <property type="nucleotide sequence ID" value="NC_009614.1"/>
</dbReference>
<sequence length="311" mass="35439">MKRLIIFTAVFGLCTFASAQTLTKLEVFRSKGCGDYVWVASHRADGVFAPENSLLALQHAIQLGCDIVETDVHLTKDGNIVIMHDHSVDRTTNGEGKIADLTLKEIKELNLRDNWGASTECKVPTLEEYIQVAKGKIFLYLDKAGYDLPGHESGYMVKKLLHVLERTQALEQTIFVLDWPYEKAKRIFGDCLEKVIFCPVVDDRIPDLEQYVDEYIDKLSPVAFQFRFKDCNTTTYSLIPKVQASGSKLFVAATWNNHTAEHSDYVSVFSRPSEGWGWLIDKGFRVIETNFARDLIRYLNVENRRIFPSDD</sequence>
<evidence type="ECO:0000259" key="2">
    <source>
        <dbReference type="PROSITE" id="PS51704"/>
    </source>
</evidence>
<dbReference type="InterPro" id="IPR017946">
    <property type="entry name" value="PLC-like_Pdiesterase_TIM-brl"/>
</dbReference>
<dbReference type="GO" id="GO:0070291">
    <property type="term" value="P:N-acylethanolamine metabolic process"/>
    <property type="evidence" value="ECO:0007669"/>
    <property type="project" value="TreeGrafter"/>
</dbReference>
<dbReference type="EMBL" id="CP000139">
    <property type="protein sequence ID" value="ABR39389.1"/>
    <property type="molecule type" value="Genomic_DNA"/>
</dbReference>
<feature type="chain" id="PRO_5002698706" evidence="1">
    <location>
        <begin position="20"/>
        <end position="311"/>
    </location>
</feature>
<protein>
    <submittedName>
        <fullName evidence="3">Glycerophosphoryl diester phosphodiesterase</fullName>
    </submittedName>
</protein>
<dbReference type="PROSITE" id="PS51704">
    <property type="entry name" value="GP_PDE"/>
    <property type="match status" value="1"/>
</dbReference>
<dbReference type="GO" id="GO:0008889">
    <property type="term" value="F:glycerophosphodiester phosphodiesterase activity"/>
    <property type="evidence" value="ECO:0007669"/>
    <property type="project" value="TreeGrafter"/>
</dbReference>
<dbReference type="Gene3D" id="3.20.20.190">
    <property type="entry name" value="Phosphatidylinositol (PI) phosphodiesterase"/>
    <property type="match status" value="1"/>
</dbReference>
<dbReference type="GO" id="GO:0005886">
    <property type="term" value="C:plasma membrane"/>
    <property type="evidence" value="ECO:0007669"/>
    <property type="project" value="TreeGrafter"/>
</dbReference>
<dbReference type="STRING" id="435590.BVU_1713"/>
<evidence type="ECO:0000256" key="1">
    <source>
        <dbReference type="SAM" id="SignalP"/>
    </source>
</evidence>
<dbReference type="GeneID" id="5302679"/>
<dbReference type="PATRIC" id="fig|435590.9.peg.1776"/>